<proteinExistence type="predicted"/>
<dbReference type="EMBL" id="GBXM01010575">
    <property type="protein sequence ID" value="JAH98002.1"/>
    <property type="molecule type" value="Transcribed_RNA"/>
</dbReference>
<reference evidence="1" key="1">
    <citation type="submission" date="2014-11" db="EMBL/GenBank/DDBJ databases">
        <authorList>
            <person name="Amaro Gonzalez C."/>
        </authorList>
    </citation>
    <scope>NUCLEOTIDE SEQUENCE</scope>
</reference>
<protein>
    <submittedName>
        <fullName evidence="1">Uncharacterized protein</fullName>
    </submittedName>
</protein>
<sequence>MPGSFNSKMAPSTPNNIAKIITKWILIEPKVELHLPPCIPPLERRLIWTTLVQCHSQSWWSSVGHVCLLKMNWILLGLHPFFRSSECFVFQHAHTDVIQSLLIPWKEIQGKQLCGVVLQPN</sequence>
<accession>A0A0E9X5J7</accession>
<organism evidence="1">
    <name type="scientific">Anguilla anguilla</name>
    <name type="common">European freshwater eel</name>
    <name type="synonym">Muraena anguilla</name>
    <dbReference type="NCBI Taxonomy" id="7936"/>
    <lineage>
        <taxon>Eukaryota</taxon>
        <taxon>Metazoa</taxon>
        <taxon>Chordata</taxon>
        <taxon>Craniata</taxon>
        <taxon>Vertebrata</taxon>
        <taxon>Euteleostomi</taxon>
        <taxon>Actinopterygii</taxon>
        <taxon>Neopterygii</taxon>
        <taxon>Teleostei</taxon>
        <taxon>Anguilliformes</taxon>
        <taxon>Anguillidae</taxon>
        <taxon>Anguilla</taxon>
    </lineage>
</organism>
<reference evidence="1" key="2">
    <citation type="journal article" date="2015" name="Fish Shellfish Immunol.">
        <title>Early steps in the European eel (Anguilla anguilla)-Vibrio vulnificus interaction in the gills: Role of the RtxA13 toxin.</title>
        <authorList>
            <person name="Callol A."/>
            <person name="Pajuelo D."/>
            <person name="Ebbesson L."/>
            <person name="Teles M."/>
            <person name="MacKenzie S."/>
            <person name="Amaro C."/>
        </authorList>
    </citation>
    <scope>NUCLEOTIDE SEQUENCE</scope>
</reference>
<name>A0A0E9X5J7_ANGAN</name>
<evidence type="ECO:0000313" key="1">
    <source>
        <dbReference type="EMBL" id="JAH98002.1"/>
    </source>
</evidence>
<dbReference type="AlphaFoldDB" id="A0A0E9X5J7"/>